<dbReference type="PANTHER" id="PTHR47338:SF10">
    <property type="entry name" value="TRANSCRIPTION FACTOR DOMAIN-CONTAINING PROTEIN-RELATED"/>
    <property type="match status" value="1"/>
</dbReference>
<dbReference type="Pfam" id="PF04082">
    <property type="entry name" value="Fungal_trans"/>
    <property type="match status" value="1"/>
</dbReference>
<keyword evidence="4" id="KW-0804">Transcription</keyword>
<sequence>MPSADSESPDDTFFNDLSQQGLDPANEANTSANGQEARKDDAASKQKRIACVLCRKRKLRCDGTRPTCGTCKRLSHDCTYDEVRKKSGPKRGYVKLLEARLQQVETLLKTQESTDKTQESSRQDSTTAYVANTAQQPLPNSNEYLSAPDAGPRLSPIPDVFTNGAANGTSPEGEFQWEMIGLGLDEPLPPQDVQDELPRFMAAMNLAPHMRPPVCLRYAMWTLAASVADKYDALQEHFYQRARKYSQADEMKGHGEGTITVAHCQAWSLISSYEFKQMYFPRAWLSSGRATRLAQMMQLHRMDGVGLDVKQCLPPPKDWTEREERRRTFWMAFNIDRYASIGTGWPMTFDERDILTNLPASDEAFEKSRPMATGSLEQALGSNGISNLQPFGGIVLTSALFGRNLLHLHRPGPDDNDEDLNGGFWTRHRAIEGMLLQTSLSLPDHLRLPSGSSDPNTVFMHMSIHTSTICLHQAAIFKADKHRLPVHVSNESKIRCVTAAAEIASIMRMISHLDLSSMNPFISFCVYVAARVFVQYLKTRPKDQQMHSSLQFLLTAMQALRRKNPLTESFLVQLDLDLDSAGVAGLQQRSYPPPQTGGTDGVIPVGTDVVGCSTIFEIRETQNPAHPINQYGNGQPARPLGPYPVEKGQPFHLSTVNSIGTETQNLDTQNTRWVPASTSSYAMPAENEMDLSPDTIDQPSPATSASNTRSQSLSGGNASGSHSSYSPGQPTDQMAYRPSPRIANQAIPISNPPPTLNNMFYSANNDLLNASIGYGDTTGGIPHVPGDVDYNMGILGNEWGGMGSLGMGDGTGMTPMSEGAWNNMLESMNMGWDSVGPPHGEPVVQGNFARDK</sequence>
<feature type="region of interest" description="Disordered" evidence="6">
    <location>
        <begin position="1"/>
        <end position="42"/>
    </location>
</feature>
<dbReference type="InterPro" id="IPR036864">
    <property type="entry name" value="Zn2-C6_fun-type_DNA-bd_sf"/>
</dbReference>
<accession>A0AAN6RFL8</accession>
<dbReference type="InterPro" id="IPR007219">
    <property type="entry name" value="XnlR_reg_dom"/>
</dbReference>
<dbReference type="Gene3D" id="4.10.240.10">
    <property type="entry name" value="Zn(2)-C6 fungal-type DNA-binding domain"/>
    <property type="match status" value="1"/>
</dbReference>
<evidence type="ECO:0000313" key="9">
    <source>
        <dbReference type="Proteomes" id="UP001280581"/>
    </source>
</evidence>
<dbReference type="CDD" id="cd00067">
    <property type="entry name" value="GAL4"/>
    <property type="match status" value="1"/>
</dbReference>
<evidence type="ECO:0000256" key="6">
    <source>
        <dbReference type="SAM" id="MobiDB-lite"/>
    </source>
</evidence>
<dbReference type="EMBL" id="WVTA01000010">
    <property type="protein sequence ID" value="KAK3203841.1"/>
    <property type="molecule type" value="Genomic_DNA"/>
</dbReference>
<dbReference type="InterPro" id="IPR050815">
    <property type="entry name" value="TF_fung"/>
</dbReference>
<feature type="domain" description="Zn(2)-C6 fungal-type" evidence="7">
    <location>
        <begin position="50"/>
        <end position="80"/>
    </location>
</feature>
<dbReference type="GO" id="GO:0008270">
    <property type="term" value="F:zinc ion binding"/>
    <property type="evidence" value="ECO:0007669"/>
    <property type="project" value="InterPro"/>
</dbReference>
<dbReference type="GO" id="GO:0000981">
    <property type="term" value="F:DNA-binding transcription factor activity, RNA polymerase II-specific"/>
    <property type="evidence" value="ECO:0007669"/>
    <property type="project" value="InterPro"/>
</dbReference>
<evidence type="ECO:0000256" key="4">
    <source>
        <dbReference type="ARBA" id="ARBA00023163"/>
    </source>
</evidence>
<keyword evidence="3" id="KW-0805">Transcription regulation</keyword>
<dbReference type="PROSITE" id="PS00463">
    <property type="entry name" value="ZN2_CY6_FUNGAL_1"/>
    <property type="match status" value="1"/>
</dbReference>
<dbReference type="Pfam" id="PF00172">
    <property type="entry name" value="Zn_clus"/>
    <property type="match status" value="1"/>
</dbReference>
<dbReference type="GO" id="GO:0005634">
    <property type="term" value="C:nucleus"/>
    <property type="evidence" value="ECO:0007669"/>
    <property type="project" value="UniProtKB-SubCell"/>
</dbReference>
<dbReference type="Proteomes" id="UP001280581">
    <property type="component" value="Unassembled WGS sequence"/>
</dbReference>
<dbReference type="InterPro" id="IPR001138">
    <property type="entry name" value="Zn2Cys6_DnaBD"/>
</dbReference>
<dbReference type="AlphaFoldDB" id="A0AAN6RFL8"/>
<feature type="region of interest" description="Disordered" evidence="6">
    <location>
        <begin position="689"/>
        <end position="736"/>
    </location>
</feature>
<reference evidence="8 9" key="1">
    <citation type="submission" date="2021-02" db="EMBL/GenBank/DDBJ databases">
        <title>Genome assembly of Pseudopithomyces chartarum.</title>
        <authorList>
            <person name="Jauregui R."/>
            <person name="Singh J."/>
            <person name="Voisey C."/>
        </authorList>
    </citation>
    <scope>NUCLEOTIDE SEQUENCE [LARGE SCALE GENOMIC DNA]</scope>
    <source>
        <strain evidence="8 9">AGR01</strain>
    </source>
</reference>
<feature type="compositionally biased region" description="Basic and acidic residues" evidence="6">
    <location>
        <begin position="112"/>
        <end position="122"/>
    </location>
</feature>
<keyword evidence="9" id="KW-1185">Reference proteome</keyword>
<evidence type="ECO:0000256" key="3">
    <source>
        <dbReference type="ARBA" id="ARBA00023015"/>
    </source>
</evidence>
<dbReference type="GO" id="GO:0006351">
    <property type="term" value="P:DNA-templated transcription"/>
    <property type="evidence" value="ECO:0007669"/>
    <property type="project" value="InterPro"/>
</dbReference>
<dbReference type="PROSITE" id="PS50048">
    <property type="entry name" value="ZN2_CY6_FUNGAL_2"/>
    <property type="match status" value="1"/>
</dbReference>
<dbReference type="GO" id="GO:0003677">
    <property type="term" value="F:DNA binding"/>
    <property type="evidence" value="ECO:0007669"/>
    <property type="project" value="InterPro"/>
</dbReference>
<feature type="region of interest" description="Disordered" evidence="6">
    <location>
        <begin position="109"/>
        <end position="128"/>
    </location>
</feature>
<dbReference type="CDD" id="cd12148">
    <property type="entry name" value="fungal_TF_MHR"/>
    <property type="match status" value="1"/>
</dbReference>
<comment type="subcellular location">
    <subcellularLocation>
        <location evidence="1">Nucleus</location>
    </subcellularLocation>
</comment>
<dbReference type="SMART" id="SM00906">
    <property type="entry name" value="Fungal_trans"/>
    <property type="match status" value="1"/>
</dbReference>
<keyword evidence="5" id="KW-0539">Nucleus</keyword>
<dbReference type="PANTHER" id="PTHR47338">
    <property type="entry name" value="ZN(II)2CYS6 TRANSCRIPTION FACTOR (EUROFUNG)-RELATED"/>
    <property type="match status" value="1"/>
</dbReference>
<dbReference type="SMART" id="SM00066">
    <property type="entry name" value="GAL4"/>
    <property type="match status" value="1"/>
</dbReference>
<evidence type="ECO:0000259" key="7">
    <source>
        <dbReference type="PROSITE" id="PS50048"/>
    </source>
</evidence>
<proteinExistence type="predicted"/>
<evidence type="ECO:0000256" key="1">
    <source>
        <dbReference type="ARBA" id="ARBA00004123"/>
    </source>
</evidence>
<feature type="compositionally biased region" description="Polar residues" evidence="6">
    <location>
        <begin position="15"/>
        <end position="34"/>
    </location>
</feature>
<evidence type="ECO:0000256" key="5">
    <source>
        <dbReference type="ARBA" id="ARBA00023242"/>
    </source>
</evidence>
<protein>
    <recommendedName>
        <fullName evidence="7">Zn(2)-C6 fungal-type domain-containing protein</fullName>
    </recommendedName>
</protein>
<name>A0AAN6RFL8_9PLEO</name>
<keyword evidence="2" id="KW-0479">Metal-binding</keyword>
<evidence type="ECO:0000256" key="2">
    <source>
        <dbReference type="ARBA" id="ARBA00022723"/>
    </source>
</evidence>
<organism evidence="8 9">
    <name type="scientific">Pseudopithomyces chartarum</name>
    <dbReference type="NCBI Taxonomy" id="1892770"/>
    <lineage>
        <taxon>Eukaryota</taxon>
        <taxon>Fungi</taxon>
        <taxon>Dikarya</taxon>
        <taxon>Ascomycota</taxon>
        <taxon>Pezizomycotina</taxon>
        <taxon>Dothideomycetes</taxon>
        <taxon>Pleosporomycetidae</taxon>
        <taxon>Pleosporales</taxon>
        <taxon>Massarineae</taxon>
        <taxon>Didymosphaeriaceae</taxon>
        <taxon>Pseudopithomyces</taxon>
    </lineage>
</organism>
<feature type="compositionally biased region" description="Polar residues" evidence="6">
    <location>
        <begin position="695"/>
        <end position="732"/>
    </location>
</feature>
<dbReference type="SUPFAM" id="SSF57701">
    <property type="entry name" value="Zn2/Cys6 DNA-binding domain"/>
    <property type="match status" value="1"/>
</dbReference>
<gene>
    <name evidence="8" type="ORF">GRF29_106g807743</name>
</gene>
<evidence type="ECO:0000313" key="8">
    <source>
        <dbReference type="EMBL" id="KAK3203841.1"/>
    </source>
</evidence>
<comment type="caution">
    <text evidence="8">The sequence shown here is derived from an EMBL/GenBank/DDBJ whole genome shotgun (WGS) entry which is preliminary data.</text>
</comment>